<dbReference type="EC" id="3.2.1.23" evidence="1"/>
<organism evidence="1">
    <name type="scientific">Halomonas sp. S62</name>
    <dbReference type="NCBI Taxonomy" id="1144990"/>
    <lineage>
        <taxon>Bacteria</taxon>
        <taxon>Pseudomonadati</taxon>
        <taxon>Pseudomonadota</taxon>
        <taxon>Gammaproteobacteria</taxon>
        <taxon>Oceanospirillales</taxon>
        <taxon>Halomonadaceae</taxon>
        <taxon>Halomonas</taxon>
    </lineage>
</organism>
<dbReference type="GO" id="GO:0004565">
    <property type="term" value="F:beta-galactosidase activity"/>
    <property type="evidence" value="ECO:0007669"/>
    <property type="project" value="UniProtKB-EC"/>
</dbReference>
<reference evidence="1" key="1">
    <citation type="journal article" date="2013" name="World J. Microbiol. Biotechnol.">
        <title>A novel cold-adapted ?-galactosidase isolated from Halomonas sp. S62: gene cloning, purification and enzymatic characterization.</title>
        <authorList>
            <person name="Wang G.X."/>
            <person name="Gao Y."/>
            <person name="Hu B."/>
            <person name="Lu X.L."/>
            <person name="Liu X.Y."/>
            <person name="Jiao B.H."/>
        </authorList>
    </citation>
    <scope>NUCLEOTIDE SEQUENCE</scope>
    <source>
        <strain evidence="1">S62</strain>
    </source>
</reference>
<evidence type="ECO:0000313" key="1">
    <source>
        <dbReference type="EMBL" id="AFA35120.1"/>
    </source>
</evidence>
<dbReference type="SMR" id="H6WX44"/>
<accession>H6WX44</accession>
<keyword evidence="1" id="KW-0378">Hydrolase</keyword>
<proteinExistence type="predicted"/>
<dbReference type="AlphaFoldDB" id="H6WX44"/>
<keyword evidence="1" id="KW-0326">Glycosidase</keyword>
<dbReference type="Gene3D" id="3.20.20.80">
    <property type="entry name" value="Glycosidases"/>
    <property type="match status" value="1"/>
</dbReference>
<sequence length="389" mass="44904">MHQPSLFKSFFLGGFECSTHRRRDGRRLDLIAGTRHDQYASNDYAALAHHAIHSVRDGMRWHLIETAKGRYDWSSVLPMIRAAKAQRTEVIWDLCHYGWPDDIDIFKAEFVERFAAYAAAATRLLRNEGIEAPLITPLNEISFWAWAGGSVAHFNPTVRRRGDELKRQLVRAAIAAMEAIREILPKARFIQVDPIIHVVSRSTRRRDRERAERLKFEQYTAWDMLCGAQHPELGGKPAYLDIMGVNYYPHNQWYANRQDIPMDSPDYRPFHKLLADAFQRYGKPLLIAETGAESERRVPWVRYVCEQVDIALRQNIPVEGICLYPITDYPGWENNRHCRTGLLGYADAQGQRPVFSPLADELTLQRRRFERKPTLEALNAQQAGLQLPV</sequence>
<name>H6WX44_9GAMM</name>
<dbReference type="SUPFAM" id="SSF51445">
    <property type="entry name" value="(Trans)glycosidases"/>
    <property type="match status" value="1"/>
</dbReference>
<protein>
    <submittedName>
        <fullName evidence="1">Beta-galactosidase BgalH</fullName>
        <ecNumber evidence="1">3.2.1.23</ecNumber>
    </submittedName>
</protein>
<dbReference type="EMBL" id="JQ337961">
    <property type="protein sequence ID" value="AFA35120.1"/>
    <property type="molecule type" value="Genomic_DNA"/>
</dbReference>
<dbReference type="InterPro" id="IPR017853">
    <property type="entry name" value="GH"/>
</dbReference>